<dbReference type="OrthoDB" id="5560686at2759"/>
<dbReference type="EMBL" id="LUGH01000152">
    <property type="protein sequence ID" value="OBZ88442.1"/>
    <property type="molecule type" value="Genomic_DNA"/>
</dbReference>
<accession>A0A1C7NH47</accession>
<organism evidence="2 3">
    <name type="scientific">Choanephora cucurbitarum</name>
    <dbReference type="NCBI Taxonomy" id="101091"/>
    <lineage>
        <taxon>Eukaryota</taxon>
        <taxon>Fungi</taxon>
        <taxon>Fungi incertae sedis</taxon>
        <taxon>Mucoromycota</taxon>
        <taxon>Mucoromycotina</taxon>
        <taxon>Mucoromycetes</taxon>
        <taxon>Mucorales</taxon>
        <taxon>Mucorineae</taxon>
        <taxon>Choanephoraceae</taxon>
        <taxon>Choanephoroideae</taxon>
        <taxon>Choanephora</taxon>
    </lineage>
</organism>
<dbReference type="Proteomes" id="UP000093000">
    <property type="component" value="Unassembled WGS sequence"/>
</dbReference>
<keyword evidence="1" id="KW-0175">Coiled coil</keyword>
<keyword evidence="3" id="KW-1185">Reference proteome</keyword>
<dbReference type="InParanoid" id="A0A1C7NH47"/>
<reference evidence="2 3" key="1">
    <citation type="submission" date="2016-03" db="EMBL/GenBank/DDBJ databases">
        <title>Choanephora cucurbitarum.</title>
        <authorList>
            <person name="Min B."/>
            <person name="Park H."/>
            <person name="Park J.-H."/>
            <person name="Shin H.-D."/>
            <person name="Choi I.-G."/>
        </authorList>
    </citation>
    <scope>NUCLEOTIDE SEQUENCE [LARGE SCALE GENOMIC DNA]</scope>
    <source>
        <strain evidence="2 3">KUS-F28377</strain>
    </source>
</reference>
<evidence type="ECO:0000256" key="1">
    <source>
        <dbReference type="SAM" id="Coils"/>
    </source>
</evidence>
<dbReference type="AlphaFoldDB" id="A0A1C7NH47"/>
<dbReference type="STRING" id="101091.A0A1C7NH47"/>
<evidence type="ECO:0000313" key="2">
    <source>
        <dbReference type="EMBL" id="OBZ88442.1"/>
    </source>
</evidence>
<feature type="coiled-coil region" evidence="1">
    <location>
        <begin position="214"/>
        <end position="241"/>
    </location>
</feature>
<dbReference type="InterPro" id="IPR046341">
    <property type="entry name" value="SET_dom_sf"/>
</dbReference>
<evidence type="ECO:0000313" key="3">
    <source>
        <dbReference type="Proteomes" id="UP000093000"/>
    </source>
</evidence>
<comment type="caution">
    <text evidence="2">The sequence shown here is derived from an EMBL/GenBank/DDBJ whole genome shotgun (WGS) entry which is preliminary data.</text>
</comment>
<sequence>MPNSTPATPPEEDESSLKRTFCQMERPNKVEAYKRKRLTRINPANQQPRWHNQSYMLFLALRQHSGTSMARTDLIKSALTLDKKISEERSLPKVFRGKTPMNSASAILTNNSDRYFVAFKPEGSRSMHFKLSFEPGNFDSAFCEYKEWQNKLAHQDWPFYFQTLKRKNVMSIENLVQDLQVEYKQEYPTEFDEFIANRRRARLQPQPTPNKYVYLDNSGEIEEHQQQKKDIEENIEGEEVDSPKSWHELISISDGLRAKRKLPKNIPLGFYFGVPMTEDEFDSLKDGIGKASEMAVMYRKTVIDPTDSQGEIYVDPSSGEPLCPFHYIRETSIRDKANITLYEGDIVNQIVCWTKREINENEELLVYSYTTELNTYQNTQQEHPSTCLLENNATSTTT</sequence>
<evidence type="ECO:0008006" key="4">
    <source>
        <dbReference type="Google" id="ProtNLM"/>
    </source>
</evidence>
<protein>
    <recommendedName>
        <fullName evidence="4">SET domain-containing protein</fullName>
    </recommendedName>
</protein>
<dbReference type="Gene3D" id="2.170.270.10">
    <property type="entry name" value="SET domain"/>
    <property type="match status" value="1"/>
</dbReference>
<name>A0A1C7NH47_9FUNG</name>
<gene>
    <name evidence="2" type="ORF">A0J61_03509</name>
</gene>
<proteinExistence type="predicted"/>